<feature type="compositionally biased region" description="Basic and acidic residues" evidence="1">
    <location>
        <begin position="904"/>
        <end position="933"/>
    </location>
</feature>
<keyword evidence="4" id="KW-1185">Reference proteome</keyword>
<dbReference type="InterPro" id="IPR054289">
    <property type="entry name" value="DUF7025"/>
</dbReference>
<dbReference type="SMART" id="SM00382">
    <property type="entry name" value="AAA"/>
    <property type="match status" value="1"/>
</dbReference>
<dbReference type="EMBL" id="ML739164">
    <property type="protein sequence ID" value="KAE8351570.1"/>
    <property type="molecule type" value="Genomic_DNA"/>
</dbReference>
<protein>
    <recommendedName>
        <fullName evidence="2">AAA+ ATPase domain-containing protein</fullName>
    </recommendedName>
</protein>
<dbReference type="OrthoDB" id="10042665at2759"/>
<reference evidence="4" key="1">
    <citation type="submission" date="2019-04" db="EMBL/GenBank/DDBJ databases">
        <title>Friends and foes A comparative genomics studyof 23 Aspergillus species from section Flavi.</title>
        <authorList>
            <consortium name="DOE Joint Genome Institute"/>
            <person name="Kjaerbolling I."/>
            <person name="Vesth T."/>
            <person name="Frisvad J.C."/>
            <person name="Nybo J.L."/>
            <person name="Theobald S."/>
            <person name="Kildgaard S."/>
            <person name="Isbrandt T."/>
            <person name="Kuo A."/>
            <person name="Sato A."/>
            <person name="Lyhne E.K."/>
            <person name="Kogle M.E."/>
            <person name="Wiebenga A."/>
            <person name="Kun R.S."/>
            <person name="Lubbers R.J."/>
            <person name="Makela M.R."/>
            <person name="Barry K."/>
            <person name="Chovatia M."/>
            <person name="Clum A."/>
            <person name="Daum C."/>
            <person name="Haridas S."/>
            <person name="He G."/>
            <person name="LaButti K."/>
            <person name="Lipzen A."/>
            <person name="Mondo S."/>
            <person name="Riley R."/>
            <person name="Salamov A."/>
            <person name="Simmons B.A."/>
            <person name="Magnuson J.K."/>
            <person name="Henrissat B."/>
            <person name="Mortensen U.H."/>
            <person name="Larsen T.O."/>
            <person name="Devries R.P."/>
            <person name="Grigoriev I.V."/>
            <person name="Machida M."/>
            <person name="Baker S.E."/>
            <person name="Andersen M.R."/>
        </authorList>
    </citation>
    <scope>NUCLEOTIDE SEQUENCE [LARGE SCALE GENOMIC DNA]</scope>
    <source>
        <strain evidence="4">CBS 553.77</strain>
    </source>
</reference>
<dbReference type="InterPro" id="IPR027417">
    <property type="entry name" value="P-loop_NTPase"/>
</dbReference>
<name>A0A5N6Z6B5_9EURO</name>
<dbReference type="Gene3D" id="3.40.50.300">
    <property type="entry name" value="P-loop containing nucleotide triphosphate hydrolases"/>
    <property type="match status" value="1"/>
</dbReference>
<dbReference type="Pfam" id="PF23232">
    <property type="entry name" value="AAA_lid_13"/>
    <property type="match status" value="1"/>
</dbReference>
<dbReference type="AlphaFoldDB" id="A0A5N6Z6B5"/>
<evidence type="ECO:0000259" key="2">
    <source>
        <dbReference type="SMART" id="SM00382"/>
    </source>
</evidence>
<dbReference type="InterPro" id="IPR056599">
    <property type="entry name" value="AAA_lid_fung"/>
</dbReference>
<dbReference type="Pfam" id="PF22942">
    <property type="entry name" value="DUF7025"/>
    <property type="match status" value="1"/>
</dbReference>
<feature type="domain" description="AAA+ ATPase" evidence="2">
    <location>
        <begin position="538"/>
        <end position="665"/>
    </location>
</feature>
<dbReference type="PANTHER" id="PTHR46411">
    <property type="entry name" value="FAMILY ATPASE, PUTATIVE-RELATED"/>
    <property type="match status" value="1"/>
</dbReference>
<dbReference type="InterPro" id="IPR003959">
    <property type="entry name" value="ATPase_AAA_core"/>
</dbReference>
<dbReference type="PANTHER" id="PTHR46411:SF3">
    <property type="entry name" value="AAA+ ATPASE DOMAIN-CONTAINING PROTEIN"/>
    <property type="match status" value="1"/>
</dbReference>
<feature type="region of interest" description="Disordered" evidence="1">
    <location>
        <begin position="816"/>
        <end position="872"/>
    </location>
</feature>
<dbReference type="SUPFAM" id="SSF52540">
    <property type="entry name" value="P-loop containing nucleoside triphosphate hydrolases"/>
    <property type="match status" value="1"/>
</dbReference>
<proteinExistence type="predicted"/>
<dbReference type="GO" id="GO:0016887">
    <property type="term" value="F:ATP hydrolysis activity"/>
    <property type="evidence" value="ECO:0007669"/>
    <property type="project" value="InterPro"/>
</dbReference>
<evidence type="ECO:0000313" key="4">
    <source>
        <dbReference type="Proteomes" id="UP000327118"/>
    </source>
</evidence>
<dbReference type="Pfam" id="PF00004">
    <property type="entry name" value="AAA"/>
    <property type="match status" value="1"/>
</dbReference>
<accession>A0A5N6Z6B5</accession>
<evidence type="ECO:0000313" key="3">
    <source>
        <dbReference type="EMBL" id="KAE8351570.1"/>
    </source>
</evidence>
<feature type="region of interest" description="Disordered" evidence="1">
    <location>
        <begin position="885"/>
        <end position="960"/>
    </location>
</feature>
<dbReference type="InterPro" id="IPR003593">
    <property type="entry name" value="AAA+_ATPase"/>
</dbReference>
<sequence>MTPASVSDSSDEERREIHIGVRYFNYRGFTNRTRNDGWDHTIECLMNRLNPQEDTLKISKQRDSNLSKPAEYIPSAKLVIAETPNGIGENRHLFRIRIRSAEILRHLSELSNSKLSDWRSDGQFPKDELVFCRPFHVLVFYHQGMKERLGKMQSDQDTGCAQDDSTALREMKLYVAFAEERILPLWTQFDEPSKTTPKKVSYEEIPFLFRPGELAFAPSSQNTTKVHQQSAIQTIFRMYFCLPLDVWYEYEGEKERDSRSGSKTTWSLYCLDSDGEGLRTAWRTVSLDYFKGERDITSLRCFPLKFHPERDRILQQHVERGREFKDVVQQGVRHLYYSGWNLVTGILEEDDPKIDDPEYVESEVIIDIKEAQRHIPEWVIRDVPEITSNGSRWSFGYTTCSIWNRDGSYHDVVQSNILLREDATYFQEAKQFYEKNPCFQKDGKIVKNMQWRDEDFALLPKRIPGYVLRERKFTRLDVQRLQSKADSNKVTLDDIQIKQGHKKIIRSSVSSHFLRSVQKKSDAPAQAYDPDIIKGKGRGLVILLHGAPGVGKTATAEAVALEFNKPLFPITCGDLGITSDAVDKNLKKIFRYAYLWDCILLLDEAEVFLTQRDRSNIERNALVSVFLRVLEYYSGILFLTTNRVGALDEAIRSRVHISLYYPRLRIEDTEAILRSNLKRLPRADMLPEGKTPGSDHIQVMDGEIIEFIKAEYHEHHKTHQRGPWNGREIRNAVQIATSIAFHDHSLEQNPNSKNLPAVLTSKHFKIVHETMIEFDHYMTKTQRADESKMAQMEGVRYDGYGQDSGYLELTEYEGFAGPANNTRSSNKYPAERGSRGRVAPGPTTRQPSSGRYATAAPPAIFSRGGQAPHPMSLQSYDECHLEEEHAPAGRNPHGGPFGTTDPFVRGERRPPQSRRDILMDDPEDIRYHKHTEQPSEWPDENERNDDQTIPSLPLRGHARG</sequence>
<dbReference type="Proteomes" id="UP000327118">
    <property type="component" value="Unassembled WGS sequence"/>
</dbReference>
<organism evidence="3 4">
    <name type="scientific">Aspergillus coremiiformis</name>
    <dbReference type="NCBI Taxonomy" id="138285"/>
    <lineage>
        <taxon>Eukaryota</taxon>
        <taxon>Fungi</taxon>
        <taxon>Dikarya</taxon>
        <taxon>Ascomycota</taxon>
        <taxon>Pezizomycotina</taxon>
        <taxon>Eurotiomycetes</taxon>
        <taxon>Eurotiomycetidae</taxon>
        <taxon>Eurotiales</taxon>
        <taxon>Aspergillaceae</taxon>
        <taxon>Aspergillus</taxon>
        <taxon>Aspergillus subgen. Circumdati</taxon>
    </lineage>
</organism>
<dbReference type="GO" id="GO:0005524">
    <property type="term" value="F:ATP binding"/>
    <property type="evidence" value="ECO:0007669"/>
    <property type="project" value="InterPro"/>
</dbReference>
<evidence type="ECO:0000256" key="1">
    <source>
        <dbReference type="SAM" id="MobiDB-lite"/>
    </source>
</evidence>
<dbReference type="CDD" id="cd19481">
    <property type="entry name" value="RecA-like_protease"/>
    <property type="match status" value="1"/>
</dbReference>
<gene>
    <name evidence="3" type="ORF">BDV28DRAFT_158618</name>
</gene>